<dbReference type="Pfam" id="PF04149">
    <property type="entry name" value="DUF397"/>
    <property type="match status" value="1"/>
</dbReference>
<accession>A0A239P7U6</accession>
<dbReference type="OrthoDB" id="4299240at2"/>
<dbReference type="Proteomes" id="UP000198282">
    <property type="component" value="Unassembled WGS sequence"/>
</dbReference>
<dbReference type="InterPro" id="IPR007278">
    <property type="entry name" value="DUF397"/>
</dbReference>
<evidence type="ECO:0000313" key="3">
    <source>
        <dbReference type="EMBL" id="SNT63042.1"/>
    </source>
</evidence>
<feature type="compositionally biased region" description="Basic and acidic residues" evidence="1">
    <location>
        <begin position="47"/>
        <end position="56"/>
    </location>
</feature>
<evidence type="ECO:0000259" key="2">
    <source>
        <dbReference type="Pfam" id="PF04149"/>
    </source>
</evidence>
<feature type="region of interest" description="Disordered" evidence="1">
    <location>
        <begin position="1"/>
        <end position="22"/>
    </location>
</feature>
<gene>
    <name evidence="3" type="ORF">SAMN05216276_10964</name>
</gene>
<keyword evidence="4" id="KW-1185">Reference proteome</keyword>
<feature type="region of interest" description="Disordered" evidence="1">
    <location>
        <begin position="74"/>
        <end position="119"/>
    </location>
</feature>
<dbReference type="AlphaFoldDB" id="A0A239P7U6"/>
<feature type="domain" description="DUF397" evidence="2">
    <location>
        <begin position="7"/>
        <end position="75"/>
    </location>
</feature>
<dbReference type="RefSeq" id="WP_089213451.1">
    <property type="nucleotide sequence ID" value="NZ_FZOD01000096.1"/>
</dbReference>
<reference evidence="3 4" key="1">
    <citation type="submission" date="2017-06" db="EMBL/GenBank/DDBJ databases">
        <authorList>
            <person name="Kim H.J."/>
            <person name="Triplett B.A."/>
        </authorList>
    </citation>
    <scope>NUCLEOTIDE SEQUENCE [LARGE SCALE GENOMIC DNA]</scope>
    <source>
        <strain evidence="3 4">CGMCC 4.2132</strain>
    </source>
</reference>
<feature type="region of interest" description="Disordered" evidence="1">
    <location>
        <begin position="35"/>
        <end position="56"/>
    </location>
</feature>
<name>A0A239P7U6_9ACTN</name>
<dbReference type="EMBL" id="FZOD01000096">
    <property type="protein sequence ID" value="SNT63042.1"/>
    <property type="molecule type" value="Genomic_DNA"/>
</dbReference>
<evidence type="ECO:0000256" key="1">
    <source>
        <dbReference type="SAM" id="MobiDB-lite"/>
    </source>
</evidence>
<organism evidence="3 4">
    <name type="scientific">Streptosporangium subroseum</name>
    <dbReference type="NCBI Taxonomy" id="106412"/>
    <lineage>
        <taxon>Bacteria</taxon>
        <taxon>Bacillati</taxon>
        <taxon>Actinomycetota</taxon>
        <taxon>Actinomycetes</taxon>
        <taxon>Streptosporangiales</taxon>
        <taxon>Streptosporangiaceae</taxon>
        <taxon>Streptosporangium</taxon>
    </lineage>
</organism>
<protein>
    <recommendedName>
        <fullName evidence="2">DUF397 domain-containing protein</fullName>
    </recommendedName>
</protein>
<evidence type="ECO:0000313" key="4">
    <source>
        <dbReference type="Proteomes" id="UP000198282"/>
    </source>
</evidence>
<proteinExistence type="predicted"/>
<sequence>MSSLSTAGWHKSGRSTNGGDCAEVTIVPADDPSVAQHKAASGGKELYVLRDSKDPDGPKLYFTDAEWKAFVGGVKDGEFDVPPSAGIPNGDDASEPSGAPFPEEDGDPQGAQRSEVTAA</sequence>